<keyword evidence="4 5" id="KW-0448">Lipopolysaccharide biosynthesis</keyword>
<dbReference type="EMBL" id="NJGG01000001">
    <property type="protein sequence ID" value="OXL16246.1"/>
    <property type="molecule type" value="Genomic_DNA"/>
</dbReference>
<dbReference type="PANTHER" id="PTHR42866">
    <property type="entry name" value="3-DEOXY-MANNO-OCTULOSONATE CYTIDYLYLTRANSFERASE"/>
    <property type="match status" value="1"/>
</dbReference>
<gene>
    <name evidence="5" type="primary">kdsB</name>
    <name evidence="6" type="ORF">AOC33_04005</name>
</gene>
<dbReference type="InterPro" id="IPR029044">
    <property type="entry name" value="Nucleotide-diphossugar_trans"/>
</dbReference>
<evidence type="ECO:0000256" key="4">
    <source>
        <dbReference type="ARBA" id="ARBA00022985"/>
    </source>
</evidence>
<dbReference type="NCBIfam" id="NF003952">
    <property type="entry name" value="PRK05450.1-5"/>
    <property type="match status" value="1"/>
</dbReference>
<reference evidence="6 7" key="1">
    <citation type="submission" date="2017-06" db="EMBL/GenBank/DDBJ databases">
        <title>Reclassification of a Polynucleobacter cosmopolitanus strain isolated from tropical Lake Victoria as Polynucleobacter victoriensis comb. nov.</title>
        <authorList>
            <person name="Hahn M.W."/>
        </authorList>
    </citation>
    <scope>NUCLEOTIDE SEQUENCE [LARGE SCALE GENOMIC DNA]</scope>
    <source>
        <strain evidence="6 7">MWH-MoIso2</strain>
    </source>
</reference>
<dbReference type="NCBIfam" id="NF009905">
    <property type="entry name" value="PRK13368.1"/>
    <property type="match status" value="1"/>
</dbReference>
<name>A0A229FW66_9BURK</name>
<dbReference type="EC" id="2.7.7.38" evidence="5"/>
<comment type="similarity">
    <text evidence="5">Belongs to the KdsB family.</text>
</comment>
<comment type="pathway">
    <text evidence="5">Nucleotide-sugar biosynthesis; CMP-3-deoxy-D-manno-octulosonate biosynthesis; CMP-3-deoxy-D-manno-octulosonate from 3-deoxy-D-manno-octulosonate and CTP: step 1/1.</text>
</comment>
<keyword evidence="2 5" id="KW-0808">Transferase</keyword>
<sequence length="253" mass="27756">MKPNTPFLVVIPARLASTRLPNKPLADIAGKPMVVRVAERALMSGASRVVIAVDDQSIFDACKAHGLDVMLTSKDHPTGTDRLSEVVSKLNLQDDEIIVNVQGDEPLIPPDLITDVAQTLSQHPQASIATTALAIHDLAEVNNPNVVKVVMNQSHQALYFSRSAIPFSRNPEQHQAQCYRHIGMYAYRASFLKKFSQLPPAPIEEAEALEQLRALWHGHAIQVLLTDEAPPPGVDTTEDLERVRQVFNALGKS</sequence>
<dbReference type="SUPFAM" id="SSF53448">
    <property type="entry name" value="Nucleotide-diphospho-sugar transferases"/>
    <property type="match status" value="1"/>
</dbReference>
<evidence type="ECO:0000313" key="7">
    <source>
        <dbReference type="Proteomes" id="UP000215188"/>
    </source>
</evidence>
<dbReference type="Gene3D" id="3.90.550.10">
    <property type="entry name" value="Spore Coat Polysaccharide Biosynthesis Protein SpsA, Chain A"/>
    <property type="match status" value="1"/>
</dbReference>
<dbReference type="GO" id="GO:0009103">
    <property type="term" value="P:lipopolysaccharide biosynthetic process"/>
    <property type="evidence" value="ECO:0007669"/>
    <property type="project" value="UniProtKB-UniRule"/>
</dbReference>
<dbReference type="UniPathway" id="UPA00358">
    <property type="reaction ID" value="UER00476"/>
</dbReference>
<evidence type="ECO:0000313" key="6">
    <source>
        <dbReference type="EMBL" id="OXL16246.1"/>
    </source>
</evidence>
<keyword evidence="5" id="KW-0963">Cytoplasm</keyword>
<accession>A0A229FW66</accession>
<comment type="function">
    <text evidence="5">Activates KDO (a required 8-carbon sugar) for incorporation into bacterial lipopolysaccharide in Gram-negative bacteria.</text>
</comment>
<dbReference type="FunFam" id="3.90.550.10:FF:000011">
    <property type="entry name" value="3-deoxy-manno-octulosonate cytidylyltransferase"/>
    <property type="match status" value="1"/>
</dbReference>
<dbReference type="CDD" id="cd02517">
    <property type="entry name" value="CMP-KDO-Synthetase"/>
    <property type="match status" value="1"/>
</dbReference>
<evidence type="ECO:0000256" key="2">
    <source>
        <dbReference type="ARBA" id="ARBA00022679"/>
    </source>
</evidence>
<dbReference type="OrthoDB" id="9815559at2"/>
<keyword evidence="3 5" id="KW-0548">Nucleotidyltransferase</keyword>
<dbReference type="GO" id="GO:0008690">
    <property type="term" value="F:3-deoxy-manno-octulosonate cytidylyltransferase activity"/>
    <property type="evidence" value="ECO:0007669"/>
    <property type="project" value="UniProtKB-UniRule"/>
</dbReference>
<evidence type="ECO:0000256" key="5">
    <source>
        <dbReference type="HAMAP-Rule" id="MF_00057"/>
    </source>
</evidence>
<dbReference type="GO" id="GO:0033468">
    <property type="term" value="P:CMP-keto-3-deoxy-D-manno-octulosonic acid biosynthetic process"/>
    <property type="evidence" value="ECO:0007669"/>
    <property type="project" value="UniProtKB-UniRule"/>
</dbReference>
<organism evidence="6 7">
    <name type="scientific">Polynucleobacter cosmopolitanus</name>
    <dbReference type="NCBI Taxonomy" id="351345"/>
    <lineage>
        <taxon>Bacteria</taxon>
        <taxon>Pseudomonadati</taxon>
        <taxon>Pseudomonadota</taxon>
        <taxon>Betaproteobacteria</taxon>
        <taxon>Burkholderiales</taxon>
        <taxon>Burkholderiaceae</taxon>
        <taxon>Polynucleobacter</taxon>
    </lineage>
</organism>
<dbReference type="InterPro" id="IPR004528">
    <property type="entry name" value="KdsB"/>
</dbReference>
<comment type="catalytic activity">
    <reaction evidence="5">
        <text>3-deoxy-alpha-D-manno-oct-2-ulosonate + CTP = CMP-3-deoxy-beta-D-manno-octulosonate + diphosphate</text>
        <dbReference type="Rhea" id="RHEA:23448"/>
        <dbReference type="ChEBI" id="CHEBI:33019"/>
        <dbReference type="ChEBI" id="CHEBI:37563"/>
        <dbReference type="ChEBI" id="CHEBI:85986"/>
        <dbReference type="ChEBI" id="CHEBI:85987"/>
        <dbReference type="EC" id="2.7.7.38"/>
    </reaction>
</comment>
<dbReference type="GO" id="GO:0016020">
    <property type="term" value="C:membrane"/>
    <property type="evidence" value="ECO:0007669"/>
    <property type="project" value="UniProtKB-SubCell"/>
</dbReference>
<dbReference type="AlphaFoldDB" id="A0A229FW66"/>
<dbReference type="PANTHER" id="PTHR42866:SF2">
    <property type="entry name" value="3-DEOXY-MANNO-OCTULOSONATE CYTIDYLYLTRANSFERASE, MITOCHONDRIAL"/>
    <property type="match status" value="1"/>
</dbReference>
<protein>
    <recommendedName>
        <fullName evidence="5">3-deoxy-manno-octulosonate cytidylyltransferase</fullName>
        <ecNumber evidence="5">2.7.7.38</ecNumber>
    </recommendedName>
    <alternativeName>
        <fullName evidence="5">CMP-2-keto-3-deoxyoctulosonic acid synthase</fullName>
        <shortName evidence="5">CKS</shortName>
        <shortName evidence="5">CMP-KDO synthase</shortName>
    </alternativeName>
</protein>
<dbReference type="Proteomes" id="UP000215188">
    <property type="component" value="Unassembled WGS sequence"/>
</dbReference>
<evidence type="ECO:0000256" key="3">
    <source>
        <dbReference type="ARBA" id="ARBA00022695"/>
    </source>
</evidence>
<dbReference type="HAMAP" id="MF_00057">
    <property type="entry name" value="KdsB"/>
    <property type="match status" value="1"/>
</dbReference>
<comment type="caution">
    <text evidence="6">The sequence shown here is derived from an EMBL/GenBank/DDBJ whole genome shotgun (WGS) entry which is preliminary data.</text>
</comment>
<dbReference type="GO" id="GO:0005829">
    <property type="term" value="C:cytosol"/>
    <property type="evidence" value="ECO:0007669"/>
    <property type="project" value="TreeGrafter"/>
</dbReference>
<evidence type="ECO:0000256" key="1">
    <source>
        <dbReference type="ARBA" id="ARBA00004370"/>
    </source>
</evidence>
<dbReference type="Pfam" id="PF02348">
    <property type="entry name" value="CTP_transf_3"/>
    <property type="match status" value="1"/>
</dbReference>
<dbReference type="InterPro" id="IPR003329">
    <property type="entry name" value="Cytidylyl_trans"/>
</dbReference>
<dbReference type="RefSeq" id="WP_089515272.1">
    <property type="nucleotide sequence ID" value="NZ_NJGG01000001.1"/>
</dbReference>
<dbReference type="NCBIfam" id="NF003950">
    <property type="entry name" value="PRK05450.1-3"/>
    <property type="match status" value="1"/>
</dbReference>
<comment type="subcellular location">
    <subcellularLocation>
        <location evidence="5">Cytoplasm</location>
    </subcellularLocation>
    <subcellularLocation>
        <location evidence="1">Membrane</location>
    </subcellularLocation>
</comment>
<proteinExistence type="inferred from homology"/>
<dbReference type="NCBIfam" id="TIGR00466">
    <property type="entry name" value="kdsB"/>
    <property type="match status" value="1"/>
</dbReference>
<keyword evidence="7" id="KW-1185">Reference proteome</keyword>